<protein>
    <submittedName>
        <fullName evidence="2">Uncharacterized protein</fullName>
    </submittedName>
</protein>
<evidence type="ECO:0000313" key="2">
    <source>
        <dbReference type="EMBL" id="KAJ9617069.1"/>
    </source>
</evidence>
<accession>A0AA38XQ64</accession>
<proteinExistence type="predicted"/>
<sequence length="265" mass="29615">MPSQGSIAGFLRPVAAPNASRKRKAQDLDPSDKENVDTRPKQRKSGNTAKRPSAKSDANKLYKETIKAIDTVTDKLDRQVKSIKHENRWSITTETYAAGIPKHLPAAKKLAELDLKLGFNLMMAMADASHCSDLDATLKMAGEGDSKPVFELLDEALLTLIDRRPSVLPVTTEATKLPEDADVGPFKTGRPNKQQWNQMYAQKLEHEKTRRAARRERRDVAEDWAAVALSDLEEERDYLKDYGVEGYFPSSIAKLQELKGINVEP</sequence>
<feature type="compositionally biased region" description="Basic and acidic residues" evidence="1">
    <location>
        <begin position="25"/>
        <end position="40"/>
    </location>
</feature>
<reference evidence="2" key="1">
    <citation type="submission" date="2022-10" db="EMBL/GenBank/DDBJ databases">
        <title>Culturing micro-colonial fungi from biological soil crusts in the Mojave desert and describing Neophaeococcomyces mojavensis, and introducing the new genera and species Taxawa tesnikishii.</title>
        <authorList>
            <person name="Kurbessoian T."/>
            <person name="Stajich J.E."/>
        </authorList>
    </citation>
    <scope>NUCLEOTIDE SEQUENCE</scope>
    <source>
        <strain evidence="2">TK_41</strain>
    </source>
</reference>
<evidence type="ECO:0000313" key="3">
    <source>
        <dbReference type="Proteomes" id="UP001172673"/>
    </source>
</evidence>
<gene>
    <name evidence="2" type="ORF">H2200_000790</name>
</gene>
<evidence type="ECO:0000256" key="1">
    <source>
        <dbReference type="SAM" id="MobiDB-lite"/>
    </source>
</evidence>
<dbReference type="EMBL" id="JAPDRK010000001">
    <property type="protein sequence ID" value="KAJ9617069.1"/>
    <property type="molecule type" value="Genomic_DNA"/>
</dbReference>
<feature type="region of interest" description="Disordered" evidence="1">
    <location>
        <begin position="1"/>
        <end position="58"/>
    </location>
</feature>
<keyword evidence="3" id="KW-1185">Reference proteome</keyword>
<organism evidence="2 3">
    <name type="scientific">Cladophialophora chaetospira</name>
    <dbReference type="NCBI Taxonomy" id="386627"/>
    <lineage>
        <taxon>Eukaryota</taxon>
        <taxon>Fungi</taxon>
        <taxon>Dikarya</taxon>
        <taxon>Ascomycota</taxon>
        <taxon>Pezizomycotina</taxon>
        <taxon>Eurotiomycetes</taxon>
        <taxon>Chaetothyriomycetidae</taxon>
        <taxon>Chaetothyriales</taxon>
        <taxon>Herpotrichiellaceae</taxon>
        <taxon>Cladophialophora</taxon>
    </lineage>
</organism>
<dbReference type="Proteomes" id="UP001172673">
    <property type="component" value="Unassembled WGS sequence"/>
</dbReference>
<comment type="caution">
    <text evidence="2">The sequence shown here is derived from an EMBL/GenBank/DDBJ whole genome shotgun (WGS) entry which is preliminary data.</text>
</comment>
<dbReference type="AlphaFoldDB" id="A0AA38XQ64"/>
<name>A0AA38XQ64_9EURO</name>